<evidence type="ECO:0000313" key="3">
    <source>
        <dbReference type="EMBL" id="CAA9564250.1"/>
    </source>
</evidence>
<sequence>MAKFAAIMTFGDDAARLEARPRHREYLQRLLAEGKLHESGPWADDSGALIVYEAADEAEARGLLAEDPYSRADGVLAGVELREWTLLFRAEG</sequence>
<protein>
    <recommendedName>
        <fullName evidence="2">YCII-related domain-containing protein</fullName>
    </recommendedName>
</protein>
<dbReference type="AlphaFoldDB" id="A0A6J4V132"/>
<dbReference type="InterPro" id="IPR051807">
    <property type="entry name" value="Sec-metab_biosynth-assoc"/>
</dbReference>
<dbReference type="InterPro" id="IPR005545">
    <property type="entry name" value="YCII"/>
</dbReference>
<accession>A0A6J4V132</accession>
<evidence type="ECO:0000259" key="2">
    <source>
        <dbReference type="Pfam" id="PF03795"/>
    </source>
</evidence>
<dbReference type="InterPro" id="IPR011008">
    <property type="entry name" value="Dimeric_a/b-barrel"/>
</dbReference>
<organism evidence="3">
    <name type="scientific">uncultured Thermomicrobiales bacterium</name>
    <dbReference type="NCBI Taxonomy" id="1645740"/>
    <lineage>
        <taxon>Bacteria</taxon>
        <taxon>Pseudomonadati</taxon>
        <taxon>Thermomicrobiota</taxon>
        <taxon>Thermomicrobia</taxon>
        <taxon>Thermomicrobiales</taxon>
        <taxon>environmental samples</taxon>
    </lineage>
</organism>
<dbReference type="PANTHER" id="PTHR33606">
    <property type="entry name" value="PROTEIN YCII"/>
    <property type="match status" value="1"/>
</dbReference>
<reference evidence="3" key="1">
    <citation type="submission" date="2020-02" db="EMBL/GenBank/DDBJ databases">
        <authorList>
            <person name="Meier V. D."/>
        </authorList>
    </citation>
    <scope>NUCLEOTIDE SEQUENCE</scope>
    <source>
        <strain evidence="3">AVDCRST_MAG19</strain>
    </source>
</reference>
<proteinExistence type="inferred from homology"/>
<dbReference type="SUPFAM" id="SSF54909">
    <property type="entry name" value="Dimeric alpha+beta barrel"/>
    <property type="match status" value="1"/>
</dbReference>
<dbReference type="Gene3D" id="3.30.70.1060">
    <property type="entry name" value="Dimeric alpha+beta barrel"/>
    <property type="match status" value="1"/>
</dbReference>
<feature type="domain" description="YCII-related" evidence="2">
    <location>
        <begin position="3"/>
        <end position="85"/>
    </location>
</feature>
<comment type="similarity">
    <text evidence="1">Belongs to the YciI family.</text>
</comment>
<evidence type="ECO:0000256" key="1">
    <source>
        <dbReference type="ARBA" id="ARBA00007689"/>
    </source>
</evidence>
<name>A0A6J4V132_9BACT</name>
<dbReference type="Pfam" id="PF03795">
    <property type="entry name" value="YCII"/>
    <property type="match status" value="1"/>
</dbReference>
<dbReference type="PANTHER" id="PTHR33606:SF3">
    <property type="entry name" value="PROTEIN YCII"/>
    <property type="match status" value="1"/>
</dbReference>
<gene>
    <name evidence="3" type="ORF">AVDCRST_MAG19-2089</name>
</gene>
<dbReference type="EMBL" id="CADCWL010000094">
    <property type="protein sequence ID" value="CAA9564250.1"/>
    <property type="molecule type" value="Genomic_DNA"/>
</dbReference>